<dbReference type="AlphaFoldDB" id="A0AAD7B0A1"/>
<evidence type="ECO:0000313" key="2">
    <source>
        <dbReference type="EMBL" id="KAJ7606246.1"/>
    </source>
</evidence>
<dbReference type="Proteomes" id="UP001221142">
    <property type="component" value="Unassembled WGS sequence"/>
</dbReference>
<accession>A0AAD7B0A1</accession>
<keyword evidence="3" id="KW-1185">Reference proteome</keyword>
<organism evidence="2 3">
    <name type="scientific">Roridomyces roridus</name>
    <dbReference type="NCBI Taxonomy" id="1738132"/>
    <lineage>
        <taxon>Eukaryota</taxon>
        <taxon>Fungi</taxon>
        <taxon>Dikarya</taxon>
        <taxon>Basidiomycota</taxon>
        <taxon>Agaricomycotina</taxon>
        <taxon>Agaricomycetes</taxon>
        <taxon>Agaricomycetidae</taxon>
        <taxon>Agaricales</taxon>
        <taxon>Marasmiineae</taxon>
        <taxon>Mycenaceae</taxon>
        <taxon>Roridomyces</taxon>
    </lineage>
</organism>
<proteinExistence type="predicted"/>
<evidence type="ECO:0000313" key="3">
    <source>
        <dbReference type="Proteomes" id="UP001221142"/>
    </source>
</evidence>
<feature type="region of interest" description="Disordered" evidence="1">
    <location>
        <begin position="61"/>
        <end position="111"/>
    </location>
</feature>
<comment type="caution">
    <text evidence="2">The sequence shown here is derived from an EMBL/GenBank/DDBJ whole genome shotgun (WGS) entry which is preliminary data.</text>
</comment>
<evidence type="ECO:0000256" key="1">
    <source>
        <dbReference type="SAM" id="MobiDB-lite"/>
    </source>
</evidence>
<sequence>MPGTRRARRVPRQSSSLQPIKQCRYCKEDIRQHLAQHEHICRLNAKNRREALDDLRRARARGGLSQNPAPAESVLPADGATPGDVDIDMDDSLLGTDPPHPSSPLPGTEPENVTVLPRRFIYVKHHAHAQKEPEIINLDEETPQPESLGCLDPSNNRPWAPFGSYHDYKFASRCVKRRTPNAQIDEDLRDLHEGAYSTDCLVKFHPGL</sequence>
<protein>
    <submittedName>
        <fullName evidence="2">Uncharacterized protein</fullName>
    </submittedName>
</protein>
<name>A0AAD7B0A1_9AGAR</name>
<dbReference type="EMBL" id="JARKIF010000061">
    <property type="protein sequence ID" value="KAJ7606246.1"/>
    <property type="molecule type" value="Genomic_DNA"/>
</dbReference>
<reference evidence="2" key="1">
    <citation type="submission" date="2023-03" db="EMBL/GenBank/DDBJ databases">
        <title>Massive genome expansion in bonnet fungi (Mycena s.s.) driven by repeated elements and novel gene families across ecological guilds.</title>
        <authorList>
            <consortium name="Lawrence Berkeley National Laboratory"/>
            <person name="Harder C.B."/>
            <person name="Miyauchi S."/>
            <person name="Viragh M."/>
            <person name="Kuo A."/>
            <person name="Thoen E."/>
            <person name="Andreopoulos B."/>
            <person name="Lu D."/>
            <person name="Skrede I."/>
            <person name="Drula E."/>
            <person name="Henrissat B."/>
            <person name="Morin E."/>
            <person name="Kohler A."/>
            <person name="Barry K."/>
            <person name="LaButti K."/>
            <person name="Morin E."/>
            <person name="Salamov A."/>
            <person name="Lipzen A."/>
            <person name="Mereny Z."/>
            <person name="Hegedus B."/>
            <person name="Baldrian P."/>
            <person name="Stursova M."/>
            <person name="Weitz H."/>
            <person name="Taylor A."/>
            <person name="Grigoriev I.V."/>
            <person name="Nagy L.G."/>
            <person name="Martin F."/>
            <person name="Kauserud H."/>
        </authorList>
    </citation>
    <scope>NUCLEOTIDE SEQUENCE</scope>
    <source>
        <strain evidence="2">9284</strain>
    </source>
</reference>
<gene>
    <name evidence="2" type="ORF">FB45DRAFT_878743</name>
</gene>